<gene>
    <name evidence="1" type="ORF">SDC9_87004</name>
</gene>
<sequence>MGILAADPCGDPANEIIIETNQFKQREHHIVAVFARFDEATVFEKNERAEVGLVQLRVQAHNVQK</sequence>
<comment type="caution">
    <text evidence="1">The sequence shown here is derived from an EMBL/GenBank/DDBJ whole genome shotgun (WGS) entry which is preliminary data.</text>
</comment>
<accession>A0A644ZRY2</accession>
<organism evidence="1">
    <name type="scientific">bioreactor metagenome</name>
    <dbReference type="NCBI Taxonomy" id="1076179"/>
    <lineage>
        <taxon>unclassified sequences</taxon>
        <taxon>metagenomes</taxon>
        <taxon>ecological metagenomes</taxon>
    </lineage>
</organism>
<dbReference type="EMBL" id="VSSQ01008972">
    <property type="protein sequence ID" value="MPM40364.1"/>
    <property type="molecule type" value="Genomic_DNA"/>
</dbReference>
<proteinExistence type="predicted"/>
<evidence type="ECO:0000313" key="1">
    <source>
        <dbReference type="EMBL" id="MPM40364.1"/>
    </source>
</evidence>
<reference evidence="1" key="1">
    <citation type="submission" date="2019-08" db="EMBL/GenBank/DDBJ databases">
        <authorList>
            <person name="Kucharzyk K."/>
            <person name="Murdoch R.W."/>
            <person name="Higgins S."/>
            <person name="Loffler F."/>
        </authorList>
    </citation>
    <scope>NUCLEOTIDE SEQUENCE</scope>
</reference>
<name>A0A644ZRY2_9ZZZZ</name>
<dbReference type="AlphaFoldDB" id="A0A644ZRY2"/>
<protein>
    <submittedName>
        <fullName evidence="1">Uncharacterized protein</fullName>
    </submittedName>
</protein>